<gene>
    <name evidence="2" type="ORF">ABIC55_001011</name>
</gene>
<keyword evidence="1" id="KW-1133">Transmembrane helix</keyword>
<accession>A0ABV2K4B6</accession>
<proteinExistence type="predicted"/>
<keyword evidence="1" id="KW-0472">Membrane</keyword>
<keyword evidence="1" id="KW-0812">Transmembrane</keyword>
<comment type="caution">
    <text evidence="2">The sequence shown here is derived from an EMBL/GenBank/DDBJ whole genome shotgun (WGS) entry which is preliminary data.</text>
</comment>
<organism evidence="2 3">
    <name type="scientific">Sporosarcina psychrophila</name>
    <name type="common">Bacillus psychrophilus</name>
    <dbReference type="NCBI Taxonomy" id="1476"/>
    <lineage>
        <taxon>Bacteria</taxon>
        <taxon>Bacillati</taxon>
        <taxon>Bacillota</taxon>
        <taxon>Bacilli</taxon>
        <taxon>Bacillales</taxon>
        <taxon>Caryophanaceae</taxon>
        <taxon>Sporosarcina</taxon>
    </lineage>
</organism>
<sequence>MIGIRPQKGEMRMLLCSILISPLFLIIKHCSQNIFPCFFEQFYKWLPSSKIVIGAIPYYFVISLFLALRIDP</sequence>
<evidence type="ECO:0000313" key="2">
    <source>
        <dbReference type="EMBL" id="MET3655927.1"/>
    </source>
</evidence>
<dbReference type="Proteomes" id="UP001549104">
    <property type="component" value="Unassembled WGS sequence"/>
</dbReference>
<keyword evidence="3" id="KW-1185">Reference proteome</keyword>
<dbReference type="EMBL" id="JBEPME010000001">
    <property type="protein sequence ID" value="MET3655927.1"/>
    <property type="molecule type" value="Genomic_DNA"/>
</dbReference>
<reference evidence="2 3" key="1">
    <citation type="submission" date="2024-06" db="EMBL/GenBank/DDBJ databases">
        <title>Sorghum-associated microbial communities from plants grown in Nebraska, USA.</title>
        <authorList>
            <person name="Schachtman D."/>
        </authorList>
    </citation>
    <scope>NUCLEOTIDE SEQUENCE [LARGE SCALE GENOMIC DNA]</scope>
    <source>
        <strain evidence="2 3">1288</strain>
    </source>
</reference>
<protein>
    <submittedName>
        <fullName evidence="2">Uncharacterized protein</fullName>
    </submittedName>
</protein>
<name>A0ABV2K4B6_SPOPS</name>
<evidence type="ECO:0000313" key="3">
    <source>
        <dbReference type="Proteomes" id="UP001549104"/>
    </source>
</evidence>
<feature type="transmembrane region" description="Helical" evidence="1">
    <location>
        <begin position="48"/>
        <end position="68"/>
    </location>
</feature>
<evidence type="ECO:0000256" key="1">
    <source>
        <dbReference type="SAM" id="Phobius"/>
    </source>
</evidence>